<feature type="domain" description="MIR" evidence="3">
    <location>
        <begin position="251"/>
        <end position="311"/>
    </location>
</feature>
<dbReference type="WBParaSite" id="ACAC_0001100701-mRNA-1">
    <property type="protein sequence ID" value="ACAC_0001100701-mRNA-1"/>
    <property type="gene ID" value="ACAC_0001100701"/>
</dbReference>
<keyword evidence="4" id="KW-1185">Reference proteome</keyword>
<comment type="domain">
    <text evidence="2">The receptor contains a calcium channel in its C-terminal extremity. Its large N-terminal cytoplasmic region has the ligand-binding site in the N-terminus and modulatory sites in the middle portion immediately upstream of the channel region.</text>
</comment>
<dbReference type="PANTHER" id="PTHR13715:SF102">
    <property type="entry name" value="INOSITOL 1,4,5-TRISPHOSPHATE RECEPTOR"/>
    <property type="match status" value="1"/>
</dbReference>
<keyword evidence="2" id="KW-0472">Membrane</keyword>
<keyword evidence="2" id="KW-0675">Receptor</keyword>
<dbReference type="SMART" id="SM00472">
    <property type="entry name" value="MIR"/>
    <property type="match status" value="2"/>
</dbReference>
<dbReference type="GO" id="GO:0051209">
    <property type="term" value="P:release of sequestered calcium ion into cytosol"/>
    <property type="evidence" value="ECO:0007669"/>
    <property type="project" value="UniProtKB-UniRule"/>
</dbReference>
<comment type="function">
    <text evidence="2">Receptor for inositol 1,4,5-trisphosphate, a second messenger that mediates the release of intracellular calcium.</text>
</comment>
<evidence type="ECO:0000256" key="2">
    <source>
        <dbReference type="RuleBase" id="RU368044"/>
    </source>
</evidence>
<dbReference type="GO" id="GO:0005220">
    <property type="term" value="F:inositol 1,4,5-trisphosphate-gated calcium channel activity"/>
    <property type="evidence" value="ECO:0007669"/>
    <property type="project" value="UniProtKB-UniRule"/>
</dbReference>
<organism evidence="4 5">
    <name type="scientific">Angiostrongylus cantonensis</name>
    <name type="common">Rat lungworm</name>
    <dbReference type="NCBI Taxonomy" id="6313"/>
    <lineage>
        <taxon>Eukaryota</taxon>
        <taxon>Metazoa</taxon>
        <taxon>Ecdysozoa</taxon>
        <taxon>Nematoda</taxon>
        <taxon>Chromadorea</taxon>
        <taxon>Rhabditida</taxon>
        <taxon>Rhabditina</taxon>
        <taxon>Rhabditomorpha</taxon>
        <taxon>Strongyloidea</taxon>
        <taxon>Metastrongylidae</taxon>
        <taxon>Angiostrongylus</taxon>
    </lineage>
</organism>
<dbReference type="InterPro" id="IPR014821">
    <property type="entry name" value="Ins145_P3_rcpt"/>
</dbReference>
<protein>
    <recommendedName>
        <fullName evidence="2">Inositol 1,4,5-trisphosphate receptor</fullName>
    </recommendedName>
</protein>
<keyword evidence="2" id="KW-0106">Calcium</keyword>
<dbReference type="GO" id="GO:0070679">
    <property type="term" value="F:inositol 1,4,5 trisphosphate binding"/>
    <property type="evidence" value="ECO:0007669"/>
    <property type="project" value="UniProtKB-UniRule"/>
</dbReference>
<dbReference type="PROSITE" id="PS50919">
    <property type="entry name" value="MIR"/>
    <property type="match status" value="1"/>
</dbReference>
<comment type="similarity">
    <text evidence="2">Belongs to the InsP3 receptor family.</text>
</comment>
<dbReference type="Gene3D" id="2.80.10.50">
    <property type="match status" value="3"/>
</dbReference>
<dbReference type="PRINTS" id="PR00779">
    <property type="entry name" value="INSP3RECEPTR"/>
</dbReference>
<keyword evidence="2" id="KW-0107">Calcium channel</keyword>
<sequence>MLVCNVYHTILVSDCLFKVCPVNRYAAQKQFWTEQKRFVSGESTFDNDMMNKLRIAADKEKEQNELEFRKTLGNVIQYGTTVQLLHVKSDKYVTVQKNSPAKCERNAMKLTLKVDKIALFGSRFDVFIFIGADDPSPWSTVVRLLDAASSSSYRYGSSSVYLDRAGNEGSWFIIEPAYKHYVIGDSVAAGNKISLIPYSVNNQSSSGHVKHQLHLSHFLLKDHQTAVEVNCLNESTEWQVFMFLLFNENQPDIIKSGDVVRLFHADQQTFLTLDSVPNTSPPQDVVFLRMTNRPSAADATSSRALWEVQVVQKDAYRGGAANWREYYRFKHLATDMYLTAIPATSTMKRFSSLYDTMLQYGALCDHRKHNTGFPSVPK</sequence>
<reference evidence="4" key="1">
    <citation type="submission" date="2012-09" db="EMBL/GenBank/DDBJ databases">
        <authorList>
            <person name="Martin A.A."/>
        </authorList>
    </citation>
    <scope>NUCLEOTIDE SEQUENCE</scope>
</reference>
<dbReference type="STRING" id="6313.A0A0K0DIA6"/>
<dbReference type="GO" id="GO:0035091">
    <property type="term" value="F:phosphatidylinositol binding"/>
    <property type="evidence" value="ECO:0007669"/>
    <property type="project" value="TreeGrafter"/>
</dbReference>
<keyword evidence="2" id="KW-0813">Transport</keyword>
<keyword evidence="2" id="KW-0406">Ion transport</keyword>
<evidence type="ECO:0000259" key="3">
    <source>
        <dbReference type="PROSITE" id="PS50919"/>
    </source>
</evidence>
<proteinExistence type="inferred from homology"/>
<dbReference type="InterPro" id="IPR000493">
    <property type="entry name" value="InsP3_rcpt"/>
</dbReference>
<reference evidence="5" key="2">
    <citation type="submission" date="2017-02" db="UniProtKB">
        <authorList>
            <consortium name="WormBaseParasite"/>
        </authorList>
    </citation>
    <scope>IDENTIFICATION</scope>
</reference>
<dbReference type="Pfam" id="PF08709">
    <property type="entry name" value="Ins145_P3_rec"/>
    <property type="match status" value="2"/>
</dbReference>
<dbReference type="InterPro" id="IPR016093">
    <property type="entry name" value="MIR_motif"/>
</dbReference>
<keyword evidence="1" id="KW-0677">Repeat</keyword>
<dbReference type="InterPro" id="IPR036300">
    <property type="entry name" value="MIR_dom_sf"/>
</dbReference>
<keyword evidence="2" id="KW-0407">Ion channel</keyword>
<dbReference type="Proteomes" id="UP000035642">
    <property type="component" value="Unassembled WGS sequence"/>
</dbReference>
<evidence type="ECO:0000313" key="4">
    <source>
        <dbReference type="Proteomes" id="UP000035642"/>
    </source>
</evidence>
<dbReference type="AlphaFoldDB" id="A0A0K0DIA6"/>
<accession>A0A0K0DIA6</accession>
<dbReference type="GO" id="GO:0030667">
    <property type="term" value="C:secretory granule membrane"/>
    <property type="evidence" value="ECO:0007669"/>
    <property type="project" value="TreeGrafter"/>
</dbReference>
<keyword evidence="2" id="KW-0256">Endoplasmic reticulum</keyword>
<evidence type="ECO:0000313" key="5">
    <source>
        <dbReference type="WBParaSite" id="ACAC_0001100701-mRNA-1"/>
    </source>
</evidence>
<dbReference type="GO" id="GO:0005789">
    <property type="term" value="C:endoplasmic reticulum membrane"/>
    <property type="evidence" value="ECO:0007669"/>
    <property type="project" value="UniProtKB-SubCell"/>
</dbReference>
<evidence type="ECO:0000256" key="1">
    <source>
        <dbReference type="ARBA" id="ARBA00022737"/>
    </source>
</evidence>
<dbReference type="PANTHER" id="PTHR13715">
    <property type="entry name" value="RYANODINE RECEPTOR AND IP3 RECEPTOR"/>
    <property type="match status" value="1"/>
</dbReference>
<dbReference type="SUPFAM" id="SSF82109">
    <property type="entry name" value="MIR domain"/>
    <property type="match status" value="2"/>
</dbReference>
<keyword evidence="2" id="KW-0109">Calcium transport</keyword>
<dbReference type="GO" id="GO:0016529">
    <property type="term" value="C:sarcoplasmic reticulum"/>
    <property type="evidence" value="ECO:0007669"/>
    <property type="project" value="TreeGrafter"/>
</dbReference>
<dbReference type="Pfam" id="PF02815">
    <property type="entry name" value="MIR"/>
    <property type="match status" value="1"/>
</dbReference>
<name>A0A0K0DIA6_ANGCA</name>
<dbReference type="GO" id="GO:0005509">
    <property type="term" value="F:calcium ion binding"/>
    <property type="evidence" value="ECO:0007669"/>
    <property type="project" value="TreeGrafter"/>
</dbReference>
<dbReference type="GO" id="GO:0005886">
    <property type="term" value="C:plasma membrane"/>
    <property type="evidence" value="ECO:0007669"/>
    <property type="project" value="TreeGrafter"/>
</dbReference>
<comment type="subcellular location">
    <subcellularLocation>
        <location evidence="2">Endoplasmic reticulum membrane</location>
        <topology evidence="2">Multi-pass membrane protein</topology>
    </subcellularLocation>
</comment>
<dbReference type="InterPro" id="IPR015925">
    <property type="entry name" value="Ryanodine_IP3_receptor"/>
</dbReference>
<keyword evidence="2" id="KW-1071">Ligand-gated ion channel</keyword>